<reference evidence="2 3" key="1">
    <citation type="submission" date="2022-11" db="EMBL/GenBank/DDBJ databases">
        <title>Genome Sequencing of Nocardia sp. ON39_IFM12276 and assembly.</title>
        <authorList>
            <person name="Shimojima M."/>
            <person name="Toyokawa M."/>
            <person name="Uesaka K."/>
        </authorList>
    </citation>
    <scope>NUCLEOTIDE SEQUENCE [LARGE SCALE GENOMIC DNA]</scope>
    <source>
        <strain evidence="2 3">IFM 12276</strain>
    </source>
</reference>
<dbReference type="EMBL" id="AP026978">
    <property type="protein sequence ID" value="BDU02583.1"/>
    <property type="molecule type" value="Genomic_DNA"/>
</dbReference>
<accession>A0ABM8D5F9</accession>
<protein>
    <submittedName>
        <fullName evidence="2">Uncharacterized protein</fullName>
    </submittedName>
</protein>
<evidence type="ECO:0000313" key="3">
    <source>
        <dbReference type="Proteomes" id="UP001317870"/>
    </source>
</evidence>
<feature type="region of interest" description="Disordered" evidence="1">
    <location>
        <begin position="42"/>
        <end position="76"/>
    </location>
</feature>
<dbReference type="Proteomes" id="UP001317870">
    <property type="component" value="Chromosome"/>
</dbReference>
<organism evidence="2 3">
    <name type="scientific">Nocardia sputorum</name>
    <dbReference type="NCBI Taxonomy" id="2984338"/>
    <lineage>
        <taxon>Bacteria</taxon>
        <taxon>Bacillati</taxon>
        <taxon>Actinomycetota</taxon>
        <taxon>Actinomycetes</taxon>
        <taxon>Mycobacteriales</taxon>
        <taxon>Nocardiaceae</taxon>
        <taxon>Nocardia</taxon>
    </lineage>
</organism>
<sequence length="76" mass="8056">MLPRWVGSPSGPETRSALGRLGRADHAAWADPGHALSCAVLTSGDPIRNPEATRPAGSLDGSHRRTPRRAETDLAF</sequence>
<name>A0ABM8D5F9_9NOCA</name>
<evidence type="ECO:0000313" key="2">
    <source>
        <dbReference type="EMBL" id="BDU02583.1"/>
    </source>
</evidence>
<gene>
    <name evidence="2" type="ORF">IFM12276_56110</name>
</gene>
<keyword evidence="3" id="KW-1185">Reference proteome</keyword>
<proteinExistence type="predicted"/>
<evidence type="ECO:0000256" key="1">
    <source>
        <dbReference type="SAM" id="MobiDB-lite"/>
    </source>
</evidence>